<proteinExistence type="predicted"/>
<organism evidence="2 3">
    <name type="scientific">Chryseobacterium edaphi</name>
    <dbReference type="NCBI Taxonomy" id="2976532"/>
    <lineage>
        <taxon>Bacteria</taxon>
        <taxon>Pseudomonadati</taxon>
        <taxon>Bacteroidota</taxon>
        <taxon>Flavobacteriia</taxon>
        <taxon>Flavobacteriales</taxon>
        <taxon>Weeksellaceae</taxon>
        <taxon>Chryseobacterium group</taxon>
        <taxon>Chryseobacterium</taxon>
    </lineage>
</organism>
<reference evidence="3" key="1">
    <citation type="submission" date="2023-07" db="EMBL/GenBank/DDBJ databases">
        <title>Chryseobacterium sp. strain PBS4-4 Genome sequencing and assembly.</title>
        <authorList>
            <person name="Jung Y."/>
        </authorList>
    </citation>
    <scope>NUCLEOTIDE SEQUENCE [LARGE SCALE GENOMIC DNA]</scope>
    <source>
        <strain evidence="3">PBS4-4</strain>
    </source>
</reference>
<gene>
    <name evidence="2" type="ORF">NZ698_06630</name>
</gene>
<dbReference type="Proteomes" id="UP001208649">
    <property type="component" value="Unassembled WGS sequence"/>
</dbReference>
<protein>
    <submittedName>
        <fullName evidence="2">Uncharacterized protein</fullName>
    </submittedName>
</protein>
<sequence length="169" mass="19986">MIIFVICFALMSFIFVPKQKEYYLQEELDRFTENTYPYVAIGASVLLLMIIMIIGIVRKYKRANLINLLAYTIFISFLFTFISKSIFLSVILFINRQYHSSTEIVKYEVLSIDKNRYLSAYNILDQKEHLDEKDYLKYFGNNNFINLKRTDIISISTNKGIYGIDYLNK</sequence>
<accession>A0ABT2W3S1</accession>
<dbReference type="RefSeq" id="WP_263002290.1">
    <property type="nucleotide sequence ID" value="NZ_JAOTEM010000001.1"/>
</dbReference>
<evidence type="ECO:0000313" key="3">
    <source>
        <dbReference type="Proteomes" id="UP001208649"/>
    </source>
</evidence>
<evidence type="ECO:0000256" key="1">
    <source>
        <dbReference type="SAM" id="Phobius"/>
    </source>
</evidence>
<name>A0ABT2W3S1_9FLAO</name>
<dbReference type="EMBL" id="JAOTEM010000001">
    <property type="protein sequence ID" value="MCU7616866.1"/>
    <property type="molecule type" value="Genomic_DNA"/>
</dbReference>
<comment type="caution">
    <text evidence="2">The sequence shown here is derived from an EMBL/GenBank/DDBJ whole genome shotgun (WGS) entry which is preliminary data.</text>
</comment>
<keyword evidence="1" id="KW-0812">Transmembrane</keyword>
<feature type="transmembrane region" description="Helical" evidence="1">
    <location>
        <begin position="69"/>
        <end position="94"/>
    </location>
</feature>
<keyword evidence="3" id="KW-1185">Reference proteome</keyword>
<keyword evidence="1" id="KW-0472">Membrane</keyword>
<feature type="transmembrane region" description="Helical" evidence="1">
    <location>
        <begin position="36"/>
        <end position="57"/>
    </location>
</feature>
<evidence type="ECO:0000313" key="2">
    <source>
        <dbReference type="EMBL" id="MCU7616866.1"/>
    </source>
</evidence>
<keyword evidence="1" id="KW-1133">Transmembrane helix</keyword>